<evidence type="ECO:0000313" key="2">
    <source>
        <dbReference type="EMBL" id="EPS28773.1"/>
    </source>
</evidence>
<feature type="compositionally biased region" description="Basic and acidic residues" evidence="1">
    <location>
        <begin position="124"/>
        <end position="143"/>
    </location>
</feature>
<gene>
    <name evidence="2" type="ORF">PDE_03719</name>
</gene>
<protein>
    <submittedName>
        <fullName evidence="2">Uncharacterized protein</fullName>
    </submittedName>
</protein>
<organism evidence="2 3">
    <name type="scientific">Penicillium oxalicum (strain 114-2 / CGMCC 5302)</name>
    <name type="common">Penicillium decumbens</name>
    <dbReference type="NCBI Taxonomy" id="933388"/>
    <lineage>
        <taxon>Eukaryota</taxon>
        <taxon>Fungi</taxon>
        <taxon>Dikarya</taxon>
        <taxon>Ascomycota</taxon>
        <taxon>Pezizomycotina</taxon>
        <taxon>Eurotiomycetes</taxon>
        <taxon>Eurotiomycetidae</taxon>
        <taxon>Eurotiales</taxon>
        <taxon>Aspergillaceae</taxon>
        <taxon>Penicillium</taxon>
    </lineage>
</organism>
<name>S8ARX8_PENO1</name>
<proteinExistence type="predicted"/>
<sequence length="227" mass="25396">MGKRWGESVEKRERNNCACVPFGQVSFPTEDIRISAFPFTLHAWRSHALLLGSERRSQQVIGGWPWDLHNAMDATTGNTSSLGVFWEGLLDPPVPIDALVQETRQRSKYTIVGLGSKATPPATAEDHRGQRCQEPSPGKRGDPRNWSSLIRIHAVEFSGNLLLRPSVQARHTTVFRELTTPRPLSVEPSAVDWFPQGLFQISGLSNCKSGQKTEEENHKKRKFASNL</sequence>
<dbReference type="HOGENOM" id="CLU_1220048_0_0_1"/>
<reference evidence="2 3" key="1">
    <citation type="journal article" date="2013" name="PLoS ONE">
        <title>Genomic and secretomic analyses reveal unique features of the lignocellulolytic enzyme system of Penicillium decumbens.</title>
        <authorList>
            <person name="Liu G."/>
            <person name="Zhang L."/>
            <person name="Wei X."/>
            <person name="Zou G."/>
            <person name="Qin Y."/>
            <person name="Ma L."/>
            <person name="Li J."/>
            <person name="Zheng H."/>
            <person name="Wang S."/>
            <person name="Wang C."/>
            <person name="Xun L."/>
            <person name="Zhao G.-P."/>
            <person name="Zhou Z."/>
            <person name="Qu Y."/>
        </authorList>
    </citation>
    <scope>NUCLEOTIDE SEQUENCE [LARGE SCALE GENOMIC DNA]</scope>
    <source>
        <strain evidence="3">114-2 / CGMCC 5302</strain>
    </source>
</reference>
<evidence type="ECO:0000313" key="3">
    <source>
        <dbReference type="Proteomes" id="UP000019376"/>
    </source>
</evidence>
<dbReference type="EMBL" id="KB644411">
    <property type="protein sequence ID" value="EPS28773.1"/>
    <property type="molecule type" value="Genomic_DNA"/>
</dbReference>
<accession>S8ARX8</accession>
<feature type="region of interest" description="Disordered" evidence="1">
    <location>
        <begin position="208"/>
        <end position="227"/>
    </location>
</feature>
<feature type="region of interest" description="Disordered" evidence="1">
    <location>
        <begin position="115"/>
        <end position="145"/>
    </location>
</feature>
<dbReference type="Proteomes" id="UP000019376">
    <property type="component" value="Unassembled WGS sequence"/>
</dbReference>
<dbReference type="AlphaFoldDB" id="S8ARX8"/>
<keyword evidence="3" id="KW-1185">Reference proteome</keyword>
<evidence type="ECO:0000256" key="1">
    <source>
        <dbReference type="SAM" id="MobiDB-lite"/>
    </source>
</evidence>